<dbReference type="Gene3D" id="1.25.40.10">
    <property type="entry name" value="Tetratricopeptide repeat domain"/>
    <property type="match status" value="2"/>
</dbReference>
<dbReference type="SUPFAM" id="SSF48452">
    <property type="entry name" value="TPR-like"/>
    <property type="match status" value="2"/>
</dbReference>
<dbReference type="InterPro" id="IPR011990">
    <property type="entry name" value="TPR-like_helical_dom_sf"/>
</dbReference>
<proteinExistence type="predicted"/>
<keyword evidence="3" id="KW-1185">Reference proteome</keyword>
<accession>A0ABD0M263</accession>
<feature type="region of interest" description="Disordered" evidence="1">
    <location>
        <begin position="683"/>
        <end position="725"/>
    </location>
</feature>
<reference evidence="2 3" key="1">
    <citation type="journal article" date="2023" name="Sci. Data">
        <title>Genome assembly of the Korean intertidal mud-creeper Batillaria attramentaria.</title>
        <authorList>
            <person name="Patra A.K."/>
            <person name="Ho P.T."/>
            <person name="Jun S."/>
            <person name="Lee S.J."/>
            <person name="Kim Y."/>
            <person name="Won Y.J."/>
        </authorList>
    </citation>
    <scope>NUCLEOTIDE SEQUENCE [LARGE SCALE GENOMIC DNA]</scope>
    <source>
        <strain evidence="2">Wonlab-2016</strain>
    </source>
</reference>
<comment type="caution">
    <text evidence="2">The sequence shown here is derived from an EMBL/GenBank/DDBJ whole genome shotgun (WGS) entry which is preliminary data.</text>
</comment>
<organism evidence="2 3">
    <name type="scientific">Batillaria attramentaria</name>
    <dbReference type="NCBI Taxonomy" id="370345"/>
    <lineage>
        <taxon>Eukaryota</taxon>
        <taxon>Metazoa</taxon>
        <taxon>Spiralia</taxon>
        <taxon>Lophotrochozoa</taxon>
        <taxon>Mollusca</taxon>
        <taxon>Gastropoda</taxon>
        <taxon>Caenogastropoda</taxon>
        <taxon>Sorbeoconcha</taxon>
        <taxon>Cerithioidea</taxon>
        <taxon>Batillariidae</taxon>
        <taxon>Batillaria</taxon>
    </lineage>
</organism>
<feature type="compositionally biased region" description="Polar residues" evidence="1">
    <location>
        <begin position="690"/>
        <end position="701"/>
    </location>
</feature>
<sequence>MEALAAIFTNLPNQISNEPSHWLNRLREKLGDWREGSVCILGRWSVSVDGGLDPTANGDQQEFCQRLSAFPCLFLLQPVHNIAAVKLEGLRQKIVQIKQQNSETKQALDNGFDRQSNAESFNNILVYVLRMLGHVKEAEQEAESALQEHPKSILSHTNMAFLSWQRGDVARAEEQLQALRELRENSVEEFDDLFIGAQLGIAFFYYLLGFDFWDNATGIYESIIAERPQHHRTKLYLAHVIRRRNADHVKLKHHSARPVREILRAIDLLLEVKNTRKNSRGLRARAALELGTILSRHMNDDKLRTTVEEKAKKMGLSASMCFGEALEMGGGDIKVMYGAARYFRWTGQHGKAVQLLNKIAVLQPSQANIYYQIGLIQKVRAFKDKGWVKLQRTKASFLERTMKSPRTDVFFRDDPFVKDVMENFRKAVELSEGNYLVLHYDLGLMHKALAEFDAALDQFQHIIDHHGIWPQVFVCALEQCGLILMKLANKERRGVWKEEFRQTGLRSFKMAAIYQARHVKQEREFRPHNVRVWRSFYALDKSLRDSLDTLMQDKDTPVDEAWLLRLLQEKAHPFPVLKDMSRYTQQEAEGPEFLEARVKDLQREKRFDDAVMFVTLLKLTSMEHVLSTWHDPDLHPKVHVQAAREMLLSKRERKDRYYMLRTTIAKMLFRWVFEDRRCAERANRPDQLGSDVQTADTASRQTEADANDSLQLPDSFHQSAPDDVPDFDKVDDMHVLIVHDPLDREDAATLQSTLRNSCGLKTSCLTGDASSEVADNDTSPNFKRLITEAVAMETPAEGHPASSENLAYSNKQVVTVVKGNVQVPETLQGQRSLPWIPELDDQSQTMPLNEKQADAVCKLFCFLISLDMDF</sequence>
<dbReference type="Proteomes" id="UP001519460">
    <property type="component" value="Unassembled WGS sequence"/>
</dbReference>
<evidence type="ECO:0000313" key="2">
    <source>
        <dbReference type="EMBL" id="KAK7505702.1"/>
    </source>
</evidence>
<dbReference type="AlphaFoldDB" id="A0ABD0M263"/>
<evidence type="ECO:0000256" key="1">
    <source>
        <dbReference type="SAM" id="MobiDB-lite"/>
    </source>
</evidence>
<feature type="compositionally biased region" description="Polar residues" evidence="1">
    <location>
        <begin position="708"/>
        <end position="718"/>
    </location>
</feature>
<evidence type="ECO:0000313" key="3">
    <source>
        <dbReference type="Proteomes" id="UP001519460"/>
    </source>
</evidence>
<dbReference type="EMBL" id="JACVVK020000009">
    <property type="protein sequence ID" value="KAK7505702.1"/>
    <property type="molecule type" value="Genomic_DNA"/>
</dbReference>
<protein>
    <submittedName>
        <fullName evidence="2">Uncharacterized protein</fullName>
    </submittedName>
</protein>
<name>A0ABD0M263_9CAEN</name>
<gene>
    <name evidence="2" type="ORF">BaRGS_00002973</name>
</gene>